<protein>
    <recommendedName>
        <fullName evidence="4">Cyd operon protein YbgT</fullName>
    </recommendedName>
</protein>
<keyword evidence="3" id="KW-1185">Reference proteome</keyword>
<dbReference type="Proteomes" id="UP001056681">
    <property type="component" value="Chromosome"/>
</dbReference>
<evidence type="ECO:0000256" key="1">
    <source>
        <dbReference type="SAM" id="Phobius"/>
    </source>
</evidence>
<evidence type="ECO:0008006" key="4">
    <source>
        <dbReference type="Google" id="ProtNLM"/>
    </source>
</evidence>
<proteinExistence type="predicted"/>
<evidence type="ECO:0000313" key="3">
    <source>
        <dbReference type="Proteomes" id="UP001056681"/>
    </source>
</evidence>
<gene>
    <name evidence="2" type="ORF">IM816_08660</name>
</gene>
<dbReference type="RefSeq" id="WP_072320897.1">
    <property type="nucleotide sequence ID" value="NZ_CP063231.1"/>
</dbReference>
<accession>A0ABY4T5F3</accession>
<dbReference type="EMBL" id="CP063231">
    <property type="protein sequence ID" value="URL60131.1"/>
    <property type="molecule type" value="Genomic_DNA"/>
</dbReference>
<feature type="transmembrane region" description="Helical" evidence="1">
    <location>
        <begin position="7"/>
        <end position="25"/>
    </location>
</feature>
<organism evidence="2 3">
    <name type="scientific">Luteibacter flocculans</name>
    <dbReference type="NCBI Taxonomy" id="2780091"/>
    <lineage>
        <taxon>Bacteria</taxon>
        <taxon>Pseudomonadati</taxon>
        <taxon>Pseudomonadota</taxon>
        <taxon>Gammaproteobacteria</taxon>
        <taxon>Lysobacterales</taxon>
        <taxon>Rhodanobacteraceae</taxon>
        <taxon>Luteibacter</taxon>
    </lineage>
</organism>
<keyword evidence="1" id="KW-0812">Transmembrane</keyword>
<sequence>MKTFIQFSIFMLIATLAIVLAVILGDRGAWYFAWLIGTVMIVLIAAAGGALLDAQDERAMASATEREHGQH</sequence>
<keyword evidence="1" id="KW-1133">Transmembrane helix</keyword>
<evidence type="ECO:0000313" key="2">
    <source>
        <dbReference type="EMBL" id="URL60131.1"/>
    </source>
</evidence>
<feature type="transmembrane region" description="Helical" evidence="1">
    <location>
        <begin position="31"/>
        <end position="52"/>
    </location>
</feature>
<name>A0ABY4T5F3_9GAMM</name>
<keyword evidence="1" id="KW-0472">Membrane</keyword>
<reference evidence="2" key="1">
    <citation type="submission" date="2020-10" db="EMBL/GenBank/DDBJ databases">
        <title>Whole-genome sequence of Luteibacter sp. EIF3.</title>
        <authorList>
            <person name="Friedrich I."/>
            <person name="Hertel R."/>
            <person name="Daniel R."/>
        </authorList>
    </citation>
    <scope>NUCLEOTIDE SEQUENCE</scope>
    <source>
        <strain evidence="2">EIF3</strain>
    </source>
</reference>